<dbReference type="EMBL" id="BBZA01000050">
    <property type="protein sequence ID" value="GAP62345.1"/>
    <property type="molecule type" value="Genomic_DNA"/>
</dbReference>
<proteinExistence type="predicted"/>
<dbReference type="AlphaFoldDB" id="A0A0M8K5U4"/>
<keyword evidence="2" id="KW-1185">Reference proteome</keyword>
<accession>A0A0M8K5U4</accession>
<gene>
    <name evidence="1" type="ORF">ARMA_0768</name>
</gene>
<reference evidence="1 2" key="1">
    <citation type="journal article" date="2015" name="Genome Announc.">
        <title>Draft Genome Sequence of a Heterotrophic Facultative Anaerobic Thermophilic Bacterium, Ardenticatena maritima Strain 110ST.</title>
        <authorList>
            <person name="Kawaichi S."/>
            <person name="Yoshida T."/>
            <person name="Sako Y."/>
            <person name="Nakamura R."/>
        </authorList>
    </citation>
    <scope>NUCLEOTIDE SEQUENCE [LARGE SCALE GENOMIC DNA]</scope>
    <source>
        <strain evidence="1 2">110S</strain>
    </source>
</reference>
<sequence>MLLSFESECACYRGNWAASSSPPAHGLRKTLAGGGVWGHEALGGGFAAPLTHQIPFIQSRTVLSTPKHARIPLSA</sequence>
<reference evidence="2" key="2">
    <citation type="submission" date="2015-08" db="EMBL/GenBank/DDBJ databases">
        <title>Draft Genome Sequence of a Heterotrophic Facultative Anaerobic Bacterium Ardenticatena maritima Strain 110S.</title>
        <authorList>
            <person name="Kawaichi S."/>
            <person name="Yoshida T."/>
            <person name="Sako Y."/>
            <person name="Nakamura R."/>
        </authorList>
    </citation>
    <scope>NUCLEOTIDE SEQUENCE [LARGE SCALE GENOMIC DNA]</scope>
    <source>
        <strain evidence="2">110S</strain>
    </source>
</reference>
<dbReference type="Proteomes" id="UP000037784">
    <property type="component" value="Unassembled WGS sequence"/>
</dbReference>
<evidence type="ECO:0000313" key="1">
    <source>
        <dbReference type="EMBL" id="GAP62345.1"/>
    </source>
</evidence>
<name>A0A0M8K5U4_9CHLR</name>
<evidence type="ECO:0000313" key="2">
    <source>
        <dbReference type="Proteomes" id="UP000037784"/>
    </source>
</evidence>
<organism evidence="1 2">
    <name type="scientific">Ardenticatena maritima</name>
    <dbReference type="NCBI Taxonomy" id="872965"/>
    <lineage>
        <taxon>Bacteria</taxon>
        <taxon>Bacillati</taxon>
        <taxon>Chloroflexota</taxon>
        <taxon>Ardenticatenia</taxon>
        <taxon>Ardenticatenales</taxon>
        <taxon>Ardenticatenaceae</taxon>
        <taxon>Ardenticatena</taxon>
    </lineage>
</organism>
<protein>
    <submittedName>
        <fullName evidence="1">Uncharacterized protein</fullName>
    </submittedName>
</protein>
<dbReference type="InParanoid" id="A0A0M8K5U4"/>
<comment type="caution">
    <text evidence="1">The sequence shown here is derived from an EMBL/GenBank/DDBJ whole genome shotgun (WGS) entry which is preliminary data.</text>
</comment>